<keyword evidence="4" id="KW-1185">Reference proteome</keyword>
<organism evidence="3 4">
    <name type="scientific">Anaerohalosphaera lusitana</name>
    <dbReference type="NCBI Taxonomy" id="1936003"/>
    <lineage>
        <taxon>Bacteria</taxon>
        <taxon>Pseudomonadati</taxon>
        <taxon>Planctomycetota</taxon>
        <taxon>Phycisphaerae</taxon>
        <taxon>Sedimentisphaerales</taxon>
        <taxon>Anaerohalosphaeraceae</taxon>
        <taxon>Anaerohalosphaera</taxon>
    </lineage>
</organism>
<feature type="signal peptide" evidence="1">
    <location>
        <begin position="1"/>
        <end position="19"/>
    </location>
</feature>
<feature type="chain" id="PRO_5012120720" description="Rhodanese domain-containing protein" evidence="1">
    <location>
        <begin position="20"/>
        <end position="409"/>
    </location>
</feature>
<dbReference type="SMART" id="SM00450">
    <property type="entry name" value="RHOD"/>
    <property type="match status" value="1"/>
</dbReference>
<dbReference type="PROSITE" id="PS50206">
    <property type="entry name" value="RHODANESE_3"/>
    <property type="match status" value="1"/>
</dbReference>
<evidence type="ECO:0000259" key="2">
    <source>
        <dbReference type="PROSITE" id="PS50206"/>
    </source>
</evidence>
<dbReference type="RefSeq" id="WP_146661099.1">
    <property type="nucleotide sequence ID" value="NZ_CP019791.1"/>
</dbReference>
<feature type="domain" description="Rhodanese" evidence="2">
    <location>
        <begin position="287"/>
        <end position="380"/>
    </location>
</feature>
<dbReference type="OrthoDB" id="274952at2"/>
<dbReference type="KEGG" id="alus:STSP2_01412"/>
<dbReference type="AlphaFoldDB" id="A0A1U9NL72"/>
<dbReference type="SUPFAM" id="SSF52821">
    <property type="entry name" value="Rhodanese/Cell cycle control phosphatase"/>
    <property type="match status" value="1"/>
</dbReference>
<dbReference type="InterPro" id="IPR001763">
    <property type="entry name" value="Rhodanese-like_dom"/>
</dbReference>
<accession>A0A1U9NL72</accession>
<proteinExistence type="predicted"/>
<dbReference type="STRING" id="1936003.STSP2_01412"/>
<sequence length="409" mass="46461" precursor="true">MRKHSILLCSSLLMLFSCAKCLASWDSVALKSCDFSEVGLSRASVEHTCRNIVETSYTGLDLQSLKKRYPDSKLDCYRLKQGTYFLVWALEFDDRGRDITVWAMVDDGKIAINKQAILGGTCQPYVDGDMLFRKKDTSFYRVFLRYHDALYSGSSGGRSYAWEVDMNNLKVMALCAVSWPEVSSRNWPEAPVLDKDTFHLTIKMPTRRFLYGIWGTDWVDINYVGAGVEAYRKSSIYVEMVIPPNLIMNQSIDQDSLIEKNYSQLVYNNPGFAEIGSEELSYLLENYSKRVKLVDTRLADEYEVSKIQDSVLYKDSEGQELISEGNKVLIFYSDIGYRSSVVVKHLLAHVREKKKGDDINVYNLRGGILAWINSGGSVVDSANEKTNKISVDADYRICLPEGYIFVPTK</sequence>
<dbReference type="EMBL" id="CP019791">
    <property type="protein sequence ID" value="AQT68256.1"/>
    <property type="molecule type" value="Genomic_DNA"/>
</dbReference>
<dbReference type="Proteomes" id="UP000189674">
    <property type="component" value="Chromosome"/>
</dbReference>
<dbReference type="Pfam" id="PF00581">
    <property type="entry name" value="Rhodanese"/>
    <property type="match status" value="1"/>
</dbReference>
<dbReference type="Gene3D" id="3.40.250.10">
    <property type="entry name" value="Rhodanese-like domain"/>
    <property type="match status" value="1"/>
</dbReference>
<dbReference type="PROSITE" id="PS51257">
    <property type="entry name" value="PROKAR_LIPOPROTEIN"/>
    <property type="match status" value="1"/>
</dbReference>
<gene>
    <name evidence="3" type="ORF">STSP2_01412</name>
</gene>
<dbReference type="CDD" id="cd00158">
    <property type="entry name" value="RHOD"/>
    <property type="match status" value="1"/>
</dbReference>
<evidence type="ECO:0000256" key="1">
    <source>
        <dbReference type="SAM" id="SignalP"/>
    </source>
</evidence>
<protein>
    <recommendedName>
        <fullName evidence="2">Rhodanese domain-containing protein</fullName>
    </recommendedName>
</protein>
<reference evidence="4" key="1">
    <citation type="submission" date="2017-02" db="EMBL/GenBank/DDBJ databases">
        <title>Comparative genomics and description of representatives of a novel lineage of planctomycetes thriving in anoxic sediments.</title>
        <authorList>
            <person name="Spring S."/>
            <person name="Bunk B."/>
            <person name="Sproer C."/>
        </authorList>
    </citation>
    <scope>NUCLEOTIDE SEQUENCE [LARGE SCALE GENOMIC DNA]</scope>
    <source>
        <strain evidence="4">ST-NAGAB-D1</strain>
    </source>
</reference>
<evidence type="ECO:0000313" key="3">
    <source>
        <dbReference type="EMBL" id="AQT68256.1"/>
    </source>
</evidence>
<dbReference type="InterPro" id="IPR036873">
    <property type="entry name" value="Rhodanese-like_dom_sf"/>
</dbReference>
<evidence type="ECO:0000313" key="4">
    <source>
        <dbReference type="Proteomes" id="UP000189674"/>
    </source>
</evidence>
<keyword evidence="1" id="KW-0732">Signal</keyword>
<name>A0A1U9NL72_9BACT</name>